<name>A0A1H3T176_9BACT</name>
<dbReference type="PIRSF" id="PIRSF005357">
    <property type="entry name" value="UCP005357"/>
    <property type="match status" value="1"/>
</dbReference>
<protein>
    <recommendedName>
        <fullName evidence="3">DUF354 domain-containing protein</fullName>
    </recommendedName>
</protein>
<dbReference type="Pfam" id="PF04007">
    <property type="entry name" value="DUF354"/>
    <property type="match status" value="1"/>
</dbReference>
<reference evidence="1 2" key="1">
    <citation type="submission" date="2016-10" db="EMBL/GenBank/DDBJ databases">
        <authorList>
            <person name="Varghese N."/>
            <person name="Submissions S."/>
        </authorList>
    </citation>
    <scope>NUCLEOTIDE SEQUENCE [LARGE SCALE GENOMIC DNA]</scope>
    <source>
        <strain evidence="1 2">DSM 17997</strain>
    </source>
</reference>
<comment type="caution">
    <text evidence="1">The sequence shown here is derived from an EMBL/GenBank/DDBJ whole genome shotgun (WGS) entry which is preliminary data.</text>
</comment>
<dbReference type="EMBL" id="FNQC01000014">
    <property type="protein sequence ID" value="SDZ43089.1"/>
    <property type="molecule type" value="Genomic_DNA"/>
</dbReference>
<keyword evidence="2" id="KW-1185">Reference proteome</keyword>
<evidence type="ECO:0000313" key="2">
    <source>
        <dbReference type="Proteomes" id="UP000199663"/>
    </source>
</evidence>
<dbReference type="RefSeq" id="WP_019599231.1">
    <property type="nucleotide sequence ID" value="NZ_FNQC01000014.1"/>
</dbReference>
<dbReference type="PANTHER" id="PTHR39662">
    <property type="entry name" value="DUF354 DOMAIN-CONTAINING PROTEIN-RELATED"/>
    <property type="match status" value="1"/>
</dbReference>
<gene>
    <name evidence="1" type="ORF">SAMN05444412_11464</name>
</gene>
<accession>A0A1H3T176</accession>
<dbReference type="PANTHER" id="PTHR39662:SF1">
    <property type="entry name" value="DUF354 DOMAIN-CONTAINING PROTEIN"/>
    <property type="match status" value="1"/>
</dbReference>
<proteinExistence type="predicted"/>
<dbReference type="InterPro" id="IPR007152">
    <property type="entry name" value="DUF354"/>
</dbReference>
<evidence type="ECO:0008006" key="3">
    <source>
        <dbReference type="Google" id="ProtNLM"/>
    </source>
</evidence>
<organism evidence="1 2">
    <name type="scientific">Rhodonellum ikkaensis</name>
    <dbReference type="NCBI Taxonomy" id="336829"/>
    <lineage>
        <taxon>Bacteria</taxon>
        <taxon>Pseudomonadati</taxon>
        <taxon>Bacteroidota</taxon>
        <taxon>Cytophagia</taxon>
        <taxon>Cytophagales</taxon>
        <taxon>Cytophagaceae</taxon>
        <taxon>Rhodonellum</taxon>
    </lineage>
</organism>
<dbReference type="SUPFAM" id="SSF53756">
    <property type="entry name" value="UDP-Glycosyltransferase/glycogen phosphorylase"/>
    <property type="match status" value="1"/>
</dbReference>
<dbReference type="Proteomes" id="UP000199663">
    <property type="component" value="Unassembled WGS sequence"/>
</dbReference>
<evidence type="ECO:0000313" key="1">
    <source>
        <dbReference type="EMBL" id="SDZ43089.1"/>
    </source>
</evidence>
<sequence length="344" mass="39648">MNILIDINHPAHVHYFRNFSEIMREIGHQTLFVSRDKEMAQKLLNHYKIPFIDRGKGKDGKIGKFMYMAYANWKLHSVARKFRPDLFLNFLHPYPSQVASYLSKPSLVFSDSEHAKLHHQLTVPFASTIYTPACYLTDLGKKQIRFKSYMELSYLHPAYFTPNPEIFEILGVHEKEKFVIVRFVSWGAAHDFGMTGMSLQNKIHAVQELSKYARVFISSEGKLPENLEKYRIKIPYDRIHDALYYSSMIFGESGTMSSEAAVLGTPAFFISSLKLGYLEEQEKEFGLVFNYGISEIDQKSAIGKAVEILKDQESEAIFQAKRENLLAQCIDTTSFMVKEVLKHE</sequence>